<dbReference type="InterPro" id="IPR036612">
    <property type="entry name" value="KH_dom_type_1_sf"/>
</dbReference>
<gene>
    <name evidence="3" type="ORF">S01H1_69077</name>
</gene>
<evidence type="ECO:0000313" key="3">
    <source>
        <dbReference type="EMBL" id="GAG37094.1"/>
    </source>
</evidence>
<dbReference type="GO" id="GO:0003723">
    <property type="term" value="F:RNA binding"/>
    <property type="evidence" value="ECO:0007669"/>
    <property type="project" value="UniProtKB-KW"/>
</dbReference>
<dbReference type="PANTHER" id="PTHR12826:SF13">
    <property type="entry name" value="RNA-BINDING PROTEIN PNO1"/>
    <property type="match status" value="1"/>
</dbReference>
<dbReference type="InterPro" id="IPR055211">
    <property type="entry name" value="KH_PNO1_2nd"/>
</dbReference>
<keyword evidence="1" id="KW-0694">RNA-binding</keyword>
<protein>
    <recommendedName>
        <fullName evidence="2">K Homology domain-containing protein</fullName>
    </recommendedName>
</protein>
<proteinExistence type="predicted"/>
<evidence type="ECO:0000256" key="1">
    <source>
        <dbReference type="ARBA" id="ARBA00022884"/>
    </source>
</evidence>
<dbReference type="InterPro" id="IPR004087">
    <property type="entry name" value="KH_dom"/>
</dbReference>
<sequence>AELLIKTDYIFEIVNITDYAKTQADIIRLRGRVIGKDGKSRSTLEQLTECYISVFGKTIGIIGLAENVVSTKAAIEKLLRGAPHSKVYNWLEQKRVEQKREKFLDLYRK</sequence>
<reference evidence="3" key="1">
    <citation type="journal article" date="2014" name="Front. Microbiol.">
        <title>High frequency of phylogenetically diverse reductive dehalogenase-homologous genes in deep subseafloor sedimentary metagenomes.</title>
        <authorList>
            <person name="Kawai M."/>
            <person name="Futagami T."/>
            <person name="Toyoda A."/>
            <person name="Takaki Y."/>
            <person name="Nishi S."/>
            <person name="Hori S."/>
            <person name="Arai W."/>
            <person name="Tsubouchi T."/>
            <person name="Morono Y."/>
            <person name="Uchiyama I."/>
            <person name="Ito T."/>
            <person name="Fujiyama A."/>
            <person name="Inagaki F."/>
            <person name="Takami H."/>
        </authorList>
    </citation>
    <scope>NUCLEOTIDE SEQUENCE</scope>
    <source>
        <strain evidence="3">Expedition CK06-06</strain>
    </source>
</reference>
<evidence type="ECO:0000259" key="2">
    <source>
        <dbReference type="SMART" id="SM00322"/>
    </source>
</evidence>
<dbReference type="SMART" id="SM00322">
    <property type="entry name" value="KH"/>
    <property type="match status" value="1"/>
</dbReference>
<dbReference type="SUPFAM" id="SSF54791">
    <property type="entry name" value="Eukaryotic type KH-domain (KH-domain type I)"/>
    <property type="match status" value="1"/>
</dbReference>
<feature type="domain" description="K Homology" evidence="2">
    <location>
        <begin position="8"/>
        <end position="80"/>
    </location>
</feature>
<dbReference type="AlphaFoldDB" id="X0X1L1"/>
<dbReference type="Gene3D" id="3.30.1370.10">
    <property type="entry name" value="K Homology domain, type 1"/>
    <property type="match status" value="1"/>
</dbReference>
<dbReference type="Pfam" id="PF22891">
    <property type="entry name" value="KH_PNO1_2nd"/>
    <property type="match status" value="1"/>
</dbReference>
<name>X0X1L1_9ZZZZ</name>
<dbReference type="PANTHER" id="PTHR12826">
    <property type="entry name" value="RIBONUCLEASE Y"/>
    <property type="match status" value="1"/>
</dbReference>
<dbReference type="EMBL" id="BARS01045835">
    <property type="protein sequence ID" value="GAG37094.1"/>
    <property type="molecule type" value="Genomic_DNA"/>
</dbReference>
<feature type="non-terminal residue" evidence="3">
    <location>
        <position position="1"/>
    </location>
</feature>
<accession>X0X1L1</accession>
<comment type="caution">
    <text evidence="3">The sequence shown here is derived from an EMBL/GenBank/DDBJ whole genome shotgun (WGS) entry which is preliminary data.</text>
</comment>
<organism evidence="3">
    <name type="scientific">marine sediment metagenome</name>
    <dbReference type="NCBI Taxonomy" id="412755"/>
    <lineage>
        <taxon>unclassified sequences</taxon>
        <taxon>metagenomes</taxon>
        <taxon>ecological metagenomes</taxon>
    </lineage>
</organism>